<accession>A0ACC0W4F1</accession>
<dbReference type="EMBL" id="CM047583">
    <property type="protein sequence ID" value="KAI9913515.1"/>
    <property type="molecule type" value="Genomic_DNA"/>
</dbReference>
<protein>
    <submittedName>
        <fullName evidence="1">Uncharacterized protein</fullName>
    </submittedName>
</protein>
<organism evidence="1 2">
    <name type="scientific">Peronosclerospora sorghi</name>
    <dbReference type="NCBI Taxonomy" id="230839"/>
    <lineage>
        <taxon>Eukaryota</taxon>
        <taxon>Sar</taxon>
        <taxon>Stramenopiles</taxon>
        <taxon>Oomycota</taxon>
        <taxon>Peronosporomycetes</taxon>
        <taxon>Peronosporales</taxon>
        <taxon>Peronosporaceae</taxon>
        <taxon>Peronosclerospora</taxon>
    </lineage>
</organism>
<sequence>MTNQRTKSLKMHVSRNSLVERKSYNMKRNTAVHTSTTHSRILSYQERVFDHPLDDFYACFNRRNLLECTLAFPRCIIVVWNLFLFMVAVGLFKNILPVFHLSYGFATSRCLRMSPCKSSNNG</sequence>
<reference evidence="1 2" key="1">
    <citation type="journal article" date="2022" name="bioRxiv">
        <title>The genome of the oomycete Peronosclerospora sorghi, a cosmopolitan pathogen of maize and sorghum, is inflated with dispersed pseudogenes.</title>
        <authorList>
            <person name="Fletcher K."/>
            <person name="Martin F."/>
            <person name="Isakeit T."/>
            <person name="Cavanaugh K."/>
            <person name="Magill C."/>
            <person name="Michelmore R."/>
        </authorList>
    </citation>
    <scope>NUCLEOTIDE SEQUENCE [LARGE SCALE GENOMIC DNA]</scope>
    <source>
        <strain evidence="1">P6</strain>
    </source>
</reference>
<gene>
    <name evidence="1" type="ORF">PsorP6_005422</name>
</gene>
<proteinExistence type="predicted"/>
<dbReference type="Proteomes" id="UP001163321">
    <property type="component" value="Chromosome 4"/>
</dbReference>
<name>A0ACC0W4F1_9STRA</name>
<evidence type="ECO:0000313" key="1">
    <source>
        <dbReference type="EMBL" id="KAI9913515.1"/>
    </source>
</evidence>
<comment type="caution">
    <text evidence="1">The sequence shown here is derived from an EMBL/GenBank/DDBJ whole genome shotgun (WGS) entry which is preliminary data.</text>
</comment>
<evidence type="ECO:0000313" key="2">
    <source>
        <dbReference type="Proteomes" id="UP001163321"/>
    </source>
</evidence>
<keyword evidence="2" id="KW-1185">Reference proteome</keyword>